<sequence length="622" mass="71849">MGGCCIRNDDYDEIKETDESMVSLNSRTKSAVKAIPPSKSNEEIINEFLSEFYQSMHNEQKIVSSFIHSVIEYLGNAGQYIHEIGINTKINQMRDSQGPEKLKNYVELRLEETEMEQRLIEQLVAVAERLVEIDKEKADQLNDEFNLLFTLIDENNPLKSQIELLKAKEDEYLSQKGVNLAQTALRLVNRIKLERELTSIKLQLVEKNPGTGMIEISKLRDIEEAIEKMLKLSFNNLQKVSEETSGSIYEKLEDLKKSASEAYAFNSEDLLHSIKHKSEIIVNIQTEVANYFNENTIESEIKALESKIKRVVEKMDNSRRTHLPVIEKAFEVNDKYNSLSFHQEEIKHHRGAYKSVADLREKILKLLDSLSGQDEYLHKVAEGINTVRDKFDNLDAQIQDLIKQEIRDLSNTISLENSELRENLEKIKSISGELEIDSSSDIIQHLSQIAGRMKIMDSIDSLRRNAREISNKESMKLRSSFHEMISEIESKKSLAESEQEQMQTKLAALEGNAERDKELIKKYTQLNSELELENTKLKNSLSTLSVESEDFTDKISRLEEENESLEKNEKKIKKNLREKENELREANDRISSLEEETQKLKTEVKKLKETLEKKESEVEIIE</sequence>
<protein>
    <submittedName>
        <fullName evidence="2">Uncharacterized protein</fullName>
    </submittedName>
</protein>
<name>A0AAU9IC50_9CILI</name>
<dbReference type="EMBL" id="CAJZBQ010000003">
    <property type="protein sequence ID" value="CAG9310961.1"/>
    <property type="molecule type" value="Genomic_DNA"/>
</dbReference>
<accession>A0AAU9IC50</accession>
<feature type="coiled-coil region" evidence="1">
    <location>
        <begin position="294"/>
        <end position="321"/>
    </location>
</feature>
<proteinExistence type="predicted"/>
<comment type="caution">
    <text evidence="2">The sequence shown here is derived from an EMBL/GenBank/DDBJ whole genome shotgun (WGS) entry which is preliminary data.</text>
</comment>
<gene>
    <name evidence="2" type="ORF">BSTOLATCC_MIC2675</name>
</gene>
<reference evidence="2" key="1">
    <citation type="submission" date="2021-09" db="EMBL/GenBank/DDBJ databases">
        <authorList>
            <consortium name="AG Swart"/>
            <person name="Singh M."/>
            <person name="Singh A."/>
            <person name="Seah K."/>
            <person name="Emmerich C."/>
        </authorList>
    </citation>
    <scope>NUCLEOTIDE SEQUENCE</scope>
    <source>
        <strain evidence="2">ATCC30299</strain>
    </source>
</reference>
<organism evidence="2 3">
    <name type="scientific">Blepharisma stoltei</name>
    <dbReference type="NCBI Taxonomy" id="1481888"/>
    <lineage>
        <taxon>Eukaryota</taxon>
        <taxon>Sar</taxon>
        <taxon>Alveolata</taxon>
        <taxon>Ciliophora</taxon>
        <taxon>Postciliodesmatophora</taxon>
        <taxon>Heterotrichea</taxon>
        <taxon>Heterotrichida</taxon>
        <taxon>Blepharismidae</taxon>
        <taxon>Blepharisma</taxon>
    </lineage>
</organism>
<keyword evidence="1" id="KW-0175">Coiled coil</keyword>
<evidence type="ECO:0000256" key="1">
    <source>
        <dbReference type="SAM" id="Coils"/>
    </source>
</evidence>
<evidence type="ECO:0000313" key="2">
    <source>
        <dbReference type="EMBL" id="CAG9310961.1"/>
    </source>
</evidence>
<dbReference type="AlphaFoldDB" id="A0AAU9IC50"/>
<evidence type="ECO:0000313" key="3">
    <source>
        <dbReference type="Proteomes" id="UP001162131"/>
    </source>
</evidence>
<keyword evidence="3" id="KW-1185">Reference proteome</keyword>
<dbReference type="Proteomes" id="UP001162131">
    <property type="component" value="Unassembled WGS sequence"/>
</dbReference>
<feature type="coiled-coil region" evidence="1">
    <location>
        <begin position="485"/>
        <end position="617"/>
    </location>
</feature>